<evidence type="ECO:0000313" key="2">
    <source>
        <dbReference type="WBParaSite" id="PS1159_v2.g22638.t1"/>
    </source>
</evidence>
<accession>A0AC35G0F2</accession>
<proteinExistence type="predicted"/>
<name>A0AC35G0F2_9BILA</name>
<organism evidence="1 2">
    <name type="scientific">Panagrolaimus sp. PS1159</name>
    <dbReference type="NCBI Taxonomy" id="55785"/>
    <lineage>
        <taxon>Eukaryota</taxon>
        <taxon>Metazoa</taxon>
        <taxon>Ecdysozoa</taxon>
        <taxon>Nematoda</taxon>
        <taxon>Chromadorea</taxon>
        <taxon>Rhabditida</taxon>
        <taxon>Tylenchina</taxon>
        <taxon>Panagrolaimomorpha</taxon>
        <taxon>Panagrolaimoidea</taxon>
        <taxon>Panagrolaimidae</taxon>
        <taxon>Panagrolaimus</taxon>
    </lineage>
</organism>
<dbReference type="Proteomes" id="UP000887580">
    <property type="component" value="Unplaced"/>
</dbReference>
<protein>
    <submittedName>
        <fullName evidence="2">Uncharacterized protein</fullName>
    </submittedName>
</protein>
<reference evidence="2" key="1">
    <citation type="submission" date="2022-11" db="UniProtKB">
        <authorList>
            <consortium name="WormBaseParasite"/>
        </authorList>
    </citation>
    <scope>IDENTIFICATION</scope>
</reference>
<sequence>MQSFAGINPKGGKETEFRMHETDILKRMAGKVTINDKEAKEDINVKNANIEIGINGSDMLKVRFKTDIPLEKFPELCDRYYKKYHEKTYQTLFPNLLDYEPIRKGKTETILNKKLVENIQLLIEEMEQNKAEFTTTVDFTYPLTDEPISDGKIKFTKFGRKVKTEYDGLCFENYLEEIKKNPAEIEIFKDKNNPHKVINILKKHNVLLCDDKKEWSVMKCLSFDTVHKDKRFILRDGQWYKISSNLIMIVKNYFDNKLTESALPPYNEHIHKGENGYNKSAAKEKCYLCMDAKILKFDGSNKFEVCDMLSNEKGMVKMIHVKIYKGNTKDIGYLFQQGFISATYLNDIKIQKKIYDWVKKHGEEEGEKYVNLLKEGERNSGNITVSFAVIEKEPKITKNLTQNSLSFLDDNKPKLGINCLILFYDISKKIESFGYKVSFEWIKNQSFIKPEISENDIYIQSDADSEFIKDDENNTIKAVFSGATMNSTDSGYVETSLSESQGINL</sequence>
<evidence type="ECO:0000313" key="1">
    <source>
        <dbReference type="Proteomes" id="UP000887580"/>
    </source>
</evidence>
<dbReference type="WBParaSite" id="PS1159_v2.g22638.t1">
    <property type="protein sequence ID" value="PS1159_v2.g22638.t1"/>
    <property type="gene ID" value="PS1159_v2.g22638"/>
</dbReference>